<dbReference type="EMBL" id="QXQB01000004">
    <property type="protein sequence ID" value="RJX38285.1"/>
    <property type="molecule type" value="Genomic_DNA"/>
</dbReference>
<proteinExistence type="inferred from homology"/>
<keyword evidence="5 7" id="KW-0234">DNA repair</keyword>
<dbReference type="GO" id="GO:0006310">
    <property type="term" value="P:DNA recombination"/>
    <property type="evidence" value="ECO:0007669"/>
    <property type="project" value="UniProtKB-UniRule"/>
</dbReference>
<evidence type="ECO:0000256" key="7">
    <source>
        <dbReference type="HAMAP-Rule" id="MF_00201"/>
    </source>
</evidence>
<dbReference type="Pfam" id="PF11967">
    <property type="entry name" value="RecO_N"/>
    <property type="match status" value="1"/>
</dbReference>
<reference evidence="9 10" key="1">
    <citation type="submission" date="2018-09" db="EMBL/GenBank/DDBJ databases">
        <title>Paenibacillus aracenensis nov. sp. isolated from a cave in southern Spain.</title>
        <authorList>
            <person name="Jurado V."/>
            <person name="Gutierrez-Patricio S."/>
            <person name="Gonzalez-Pimentel J.L."/>
            <person name="Miller A.Z."/>
            <person name="Laiz L."/>
            <person name="Saiz-Jimenez C."/>
        </authorList>
    </citation>
    <scope>NUCLEOTIDE SEQUENCE [LARGE SCALE GENOMIC DNA]</scope>
    <source>
        <strain evidence="9 10">JCM 19203</strain>
    </source>
</reference>
<evidence type="ECO:0000313" key="9">
    <source>
        <dbReference type="EMBL" id="RJX38285.1"/>
    </source>
</evidence>
<feature type="domain" description="DNA replication/recombination mediator RecO N-terminal" evidence="8">
    <location>
        <begin position="1"/>
        <end position="77"/>
    </location>
</feature>
<evidence type="ECO:0000313" key="10">
    <source>
        <dbReference type="Proteomes" id="UP000267798"/>
    </source>
</evidence>
<dbReference type="OrthoDB" id="9797083at2"/>
<dbReference type="InterPro" id="IPR037278">
    <property type="entry name" value="ARFGAP/RecO"/>
</dbReference>
<dbReference type="GO" id="GO:0006302">
    <property type="term" value="P:double-strand break repair"/>
    <property type="evidence" value="ECO:0007669"/>
    <property type="project" value="TreeGrafter"/>
</dbReference>
<accession>A0A3A6PCX2</accession>
<dbReference type="Proteomes" id="UP000267798">
    <property type="component" value="Unassembled WGS sequence"/>
</dbReference>
<comment type="caution">
    <text evidence="9">The sequence shown here is derived from an EMBL/GenBank/DDBJ whole genome shotgun (WGS) entry which is preliminary data.</text>
</comment>
<organism evidence="9 10">
    <name type="scientific">Paenibacillus pinisoli</name>
    <dbReference type="NCBI Taxonomy" id="1276110"/>
    <lineage>
        <taxon>Bacteria</taxon>
        <taxon>Bacillati</taxon>
        <taxon>Bacillota</taxon>
        <taxon>Bacilli</taxon>
        <taxon>Bacillales</taxon>
        <taxon>Paenibacillaceae</taxon>
        <taxon>Paenibacillus</taxon>
    </lineage>
</organism>
<dbReference type="Pfam" id="PF02565">
    <property type="entry name" value="RecO_C"/>
    <property type="match status" value="1"/>
</dbReference>
<evidence type="ECO:0000256" key="3">
    <source>
        <dbReference type="ARBA" id="ARBA00022763"/>
    </source>
</evidence>
<comment type="similarity">
    <text evidence="1 7">Belongs to the RecO family.</text>
</comment>
<dbReference type="SUPFAM" id="SSF57863">
    <property type="entry name" value="ArfGap/RecO-like zinc finger"/>
    <property type="match status" value="1"/>
</dbReference>
<dbReference type="InterPro" id="IPR012340">
    <property type="entry name" value="NA-bd_OB-fold"/>
</dbReference>
<keyword evidence="4 7" id="KW-0233">DNA recombination</keyword>
<dbReference type="InterPro" id="IPR003717">
    <property type="entry name" value="RecO"/>
</dbReference>
<dbReference type="PANTHER" id="PTHR33991:SF1">
    <property type="entry name" value="DNA REPAIR PROTEIN RECO"/>
    <property type="match status" value="1"/>
</dbReference>
<evidence type="ECO:0000256" key="5">
    <source>
        <dbReference type="ARBA" id="ARBA00023204"/>
    </source>
</evidence>
<dbReference type="InterPro" id="IPR022572">
    <property type="entry name" value="DNA_rep/recomb_RecO_N"/>
</dbReference>
<dbReference type="RefSeq" id="WP_120113098.1">
    <property type="nucleotide sequence ID" value="NZ_QXQB01000004.1"/>
</dbReference>
<evidence type="ECO:0000256" key="4">
    <source>
        <dbReference type="ARBA" id="ARBA00023172"/>
    </source>
</evidence>
<keyword evidence="3 7" id="KW-0227">DNA damage</keyword>
<dbReference type="SUPFAM" id="SSF50249">
    <property type="entry name" value="Nucleic acid-binding proteins"/>
    <property type="match status" value="1"/>
</dbReference>
<evidence type="ECO:0000256" key="2">
    <source>
        <dbReference type="ARBA" id="ARBA00021310"/>
    </source>
</evidence>
<evidence type="ECO:0000259" key="8">
    <source>
        <dbReference type="Pfam" id="PF11967"/>
    </source>
</evidence>
<protein>
    <recommendedName>
        <fullName evidence="2 7">DNA repair protein RecO</fullName>
    </recommendedName>
    <alternativeName>
        <fullName evidence="6 7">Recombination protein O</fullName>
    </alternativeName>
</protein>
<gene>
    <name evidence="7 9" type="primary">recO</name>
    <name evidence="9" type="ORF">D3P09_19700</name>
</gene>
<dbReference type="NCBIfam" id="TIGR00613">
    <property type="entry name" value="reco"/>
    <property type="match status" value="1"/>
</dbReference>
<evidence type="ECO:0000256" key="1">
    <source>
        <dbReference type="ARBA" id="ARBA00007452"/>
    </source>
</evidence>
<evidence type="ECO:0000256" key="6">
    <source>
        <dbReference type="ARBA" id="ARBA00033409"/>
    </source>
</evidence>
<dbReference type="Gene3D" id="2.40.50.140">
    <property type="entry name" value="Nucleic acid-binding proteins"/>
    <property type="match status" value="1"/>
</dbReference>
<comment type="function">
    <text evidence="7">Involved in DNA repair and RecF pathway recombination.</text>
</comment>
<dbReference type="PANTHER" id="PTHR33991">
    <property type="entry name" value="DNA REPAIR PROTEIN RECO"/>
    <property type="match status" value="1"/>
</dbReference>
<name>A0A3A6PCX2_9BACL</name>
<keyword evidence="10" id="KW-1185">Reference proteome</keyword>
<dbReference type="InterPro" id="IPR042242">
    <property type="entry name" value="RecO_C"/>
</dbReference>
<dbReference type="HAMAP" id="MF_00201">
    <property type="entry name" value="RecO"/>
    <property type="match status" value="1"/>
</dbReference>
<sequence>MLYRVEGIVLRSMDYGESNKIVTLLTKTNGKAGVLVRGAKKVKSRHSSLAQPFTYGEYQYFRTKGLGTLNHGEIIESHHDLRMQLELSAYASYAAELTDRIIQEEEPTGFHFEQLKAYLAALDEGKDPQIVTQLYEMRILALAGYAPELEECVSCGNRVGPFRLSAHNGGILCGRCVNRDPSAPVLSEGAYKLLRLFKGMDMRRLGSIAVKPETKLELKHAMRLLMDSQLGLQLKSRNFLDQLDKLV</sequence>
<dbReference type="Gene3D" id="1.20.1440.120">
    <property type="entry name" value="Recombination protein O, C-terminal domain"/>
    <property type="match status" value="1"/>
</dbReference>
<dbReference type="GO" id="GO:0043590">
    <property type="term" value="C:bacterial nucleoid"/>
    <property type="evidence" value="ECO:0007669"/>
    <property type="project" value="TreeGrafter"/>
</dbReference>
<dbReference type="AlphaFoldDB" id="A0A3A6PCX2"/>